<comment type="caution">
    <text evidence="1">The sequence shown here is derived from an EMBL/GenBank/DDBJ whole genome shotgun (WGS) entry which is preliminary data.</text>
</comment>
<dbReference type="OrthoDB" id="10532878at2759"/>
<evidence type="ECO:0000313" key="1">
    <source>
        <dbReference type="EMBL" id="CAB3985482.1"/>
    </source>
</evidence>
<keyword evidence="2" id="KW-1185">Reference proteome</keyword>
<dbReference type="AlphaFoldDB" id="A0A6S7G8Y0"/>
<evidence type="ECO:0000313" key="2">
    <source>
        <dbReference type="Proteomes" id="UP001152795"/>
    </source>
</evidence>
<accession>A0A6S7G8Y0</accession>
<gene>
    <name evidence="1" type="ORF">PACLA_8A082065</name>
</gene>
<organism evidence="1 2">
    <name type="scientific">Paramuricea clavata</name>
    <name type="common">Red gorgonian</name>
    <name type="synonym">Violescent sea-whip</name>
    <dbReference type="NCBI Taxonomy" id="317549"/>
    <lineage>
        <taxon>Eukaryota</taxon>
        <taxon>Metazoa</taxon>
        <taxon>Cnidaria</taxon>
        <taxon>Anthozoa</taxon>
        <taxon>Octocorallia</taxon>
        <taxon>Malacalcyonacea</taxon>
        <taxon>Plexauridae</taxon>
        <taxon>Paramuricea</taxon>
    </lineage>
</organism>
<protein>
    <submittedName>
        <fullName evidence="1">Uncharacterized protein</fullName>
    </submittedName>
</protein>
<dbReference type="Proteomes" id="UP001152795">
    <property type="component" value="Unassembled WGS sequence"/>
</dbReference>
<dbReference type="InterPro" id="IPR012340">
    <property type="entry name" value="NA-bd_OB-fold"/>
</dbReference>
<name>A0A6S7G8Y0_PARCT</name>
<dbReference type="EMBL" id="CACRXK020000877">
    <property type="protein sequence ID" value="CAB3985482.1"/>
    <property type="molecule type" value="Genomic_DNA"/>
</dbReference>
<dbReference type="SUPFAM" id="SSF50249">
    <property type="entry name" value="Nucleic acid-binding proteins"/>
    <property type="match status" value="1"/>
</dbReference>
<reference evidence="1" key="1">
    <citation type="submission" date="2020-04" db="EMBL/GenBank/DDBJ databases">
        <authorList>
            <person name="Alioto T."/>
            <person name="Alioto T."/>
            <person name="Gomez Garrido J."/>
        </authorList>
    </citation>
    <scope>NUCLEOTIDE SEQUENCE</scope>
    <source>
        <strain evidence="1">A484AB</strain>
    </source>
</reference>
<sequence>MCDPEQESCETHAEWQHEFENSFKNQTTINDIKATLPPNSPRRSSKTLTCAILNKSPVKPTRNGSMFSVNLCDNEKSLTIRAVCFNEDIYPKLESNKTYELESFKVKKSFGDKATSELVLDHETKITLAASQVQIEDCSYTISEILRGETGDKRFLNVKAKVVSLEKPCVVGTFPETKTKRTVCVGDMTGQMELILWRAG</sequence>
<proteinExistence type="predicted"/>
<dbReference type="Gene3D" id="2.40.50.140">
    <property type="entry name" value="Nucleic acid-binding proteins"/>
    <property type="match status" value="1"/>
</dbReference>